<organism evidence="2">
    <name type="scientific">Thiothrix fructosivorans</name>
    <dbReference type="NCBI Taxonomy" id="111770"/>
    <lineage>
        <taxon>Bacteria</taxon>
        <taxon>Pseudomonadati</taxon>
        <taxon>Pseudomonadota</taxon>
        <taxon>Gammaproteobacteria</taxon>
        <taxon>Thiotrichales</taxon>
        <taxon>Thiotrichaceae</taxon>
        <taxon>Thiothrix</taxon>
    </lineage>
</organism>
<dbReference type="EMBL" id="CP072748">
    <property type="protein sequence ID" value="QTX10631.1"/>
    <property type="molecule type" value="Genomic_DNA"/>
</dbReference>
<name>A0A8B0SHM5_9GAMM</name>
<accession>A0A8B0SHM5</accession>
<keyword evidence="3" id="KW-1185">Reference proteome</keyword>
<dbReference type="RefSeq" id="WP_207249601.1">
    <property type="nucleotide sequence ID" value="NZ_JAFMPM010000005.1"/>
</dbReference>
<reference evidence="2" key="2">
    <citation type="submission" date="2021-04" db="EMBL/GenBank/DDBJ databases">
        <title>Complete Genome and methylome analysis of Thiothrix fructosivorans ATCC 49748.</title>
        <authorList>
            <person name="Fomenkov A."/>
            <person name="Sun L."/>
            <person name="Vincze T."/>
            <person name="Grabovich M.Y."/>
            <person name="Roberts R.J."/>
        </authorList>
    </citation>
    <scope>NUCLEOTIDE SEQUENCE</scope>
    <source>
        <strain evidence="2">ATCC 49748</strain>
    </source>
</reference>
<dbReference type="AlphaFoldDB" id="A0A8B0SHM5"/>
<evidence type="ECO:0000313" key="2">
    <source>
        <dbReference type="EMBL" id="QTX10631.1"/>
    </source>
</evidence>
<protein>
    <submittedName>
        <fullName evidence="2">Uncharacterized protein</fullName>
    </submittedName>
</protein>
<dbReference type="Proteomes" id="UP000664466">
    <property type="component" value="Unassembled WGS sequence"/>
</dbReference>
<reference evidence="1 3" key="1">
    <citation type="submission" date="2021-03" db="EMBL/GenBank/DDBJ databases">
        <title>Draft genome and methylome analysis of Thiotrix fructosivoruns ATCC 49748.</title>
        <authorList>
            <person name="Fomenkov A."/>
            <person name="Grabovich M.Y."/>
            <person name="Roberts R.J."/>
        </authorList>
    </citation>
    <scope>NUCLEOTIDE SEQUENCE [LARGE SCALE GENOMIC DNA]</scope>
    <source>
        <strain evidence="1 3">ATCC 49748</strain>
        <plasmid evidence="1">pTfr446</plasmid>
    </source>
</reference>
<gene>
    <name evidence="2" type="ORF">J1836_019035</name>
    <name evidence="1" type="ORF">J1836_02030</name>
</gene>
<keyword evidence="1" id="KW-0614">Plasmid</keyword>
<dbReference type="Pfam" id="PF24175">
    <property type="entry name" value="SU10_adaptor"/>
    <property type="match status" value="1"/>
</dbReference>
<dbReference type="InterPro" id="IPR056209">
    <property type="entry name" value="SU10_adaptor"/>
</dbReference>
<dbReference type="EMBL" id="JAFMPM010000005">
    <property type="protein sequence ID" value="MBO0611709.1"/>
    <property type="molecule type" value="Genomic_DNA"/>
</dbReference>
<geneLocation type="plasmid" evidence="1">
    <name>pTfr446</name>
</geneLocation>
<evidence type="ECO:0000313" key="3">
    <source>
        <dbReference type="Proteomes" id="UP000664466"/>
    </source>
</evidence>
<evidence type="ECO:0000313" key="1">
    <source>
        <dbReference type="EMBL" id="MBO0611709.1"/>
    </source>
</evidence>
<proteinExistence type="predicted"/>
<sequence>MALSTSAQLKAAIADWLHRDDLTSTIPTFIALAEADIQATLCNSPSLYQWGDATCAVGSQTIAVTGMYKLVSVSYQGTPLRIVQSGSIRPNNGTSGCPKFVALEGYGSLRLYPTPDATYALDVQYVPVISPSLAGGEPDDDADNWLLQLSPGLYLFGSLIAAEGYLQDDARIQTWVSLYTKALNSLINSKREGDLVDSPDPLYIGMFPDTGVLV</sequence>